<keyword evidence="5" id="KW-0472">Membrane</keyword>
<keyword evidence="5" id="KW-0812">Transmembrane</keyword>
<dbReference type="EMBL" id="CXWC01000004">
    <property type="protein sequence ID" value="CTQ68968.1"/>
    <property type="molecule type" value="Genomic_DNA"/>
</dbReference>
<dbReference type="Pfam" id="PF00015">
    <property type="entry name" value="MCPsignal"/>
    <property type="match status" value="1"/>
</dbReference>
<dbReference type="GO" id="GO:0016020">
    <property type="term" value="C:membrane"/>
    <property type="evidence" value="ECO:0007669"/>
    <property type="project" value="InterPro"/>
</dbReference>
<comment type="similarity">
    <text evidence="2">Belongs to the methyl-accepting chemotaxis (MCP) protein family.</text>
</comment>
<dbReference type="SUPFAM" id="SSF58104">
    <property type="entry name" value="Methyl-accepting chemotaxis protein (MCP) signaling domain"/>
    <property type="match status" value="1"/>
</dbReference>
<evidence type="ECO:0000256" key="3">
    <source>
        <dbReference type="PROSITE-ProRule" id="PRU00284"/>
    </source>
</evidence>
<dbReference type="CDD" id="cd06225">
    <property type="entry name" value="HAMP"/>
    <property type="match status" value="1"/>
</dbReference>
<evidence type="ECO:0000256" key="1">
    <source>
        <dbReference type="ARBA" id="ARBA00023224"/>
    </source>
</evidence>
<keyword evidence="4" id="KW-0175">Coiled coil</keyword>
<dbReference type="GeneID" id="97669372"/>
<accession>A0A0M6ZKY2</accession>
<dbReference type="PROSITE" id="PS50885">
    <property type="entry name" value="HAMP"/>
    <property type="match status" value="1"/>
</dbReference>
<dbReference type="GO" id="GO:0007165">
    <property type="term" value="P:signal transduction"/>
    <property type="evidence" value="ECO:0007669"/>
    <property type="project" value="UniProtKB-KW"/>
</dbReference>
<dbReference type="InterPro" id="IPR004089">
    <property type="entry name" value="MCPsignal_dom"/>
</dbReference>
<dbReference type="PANTHER" id="PTHR32089">
    <property type="entry name" value="METHYL-ACCEPTING CHEMOTAXIS PROTEIN MCPB"/>
    <property type="match status" value="1"/>
</dbReference>
<keyword evidence="5" id="KW-1133">Transmembrane helix</keyword>
<proteinExistence type="inferred from homology"/>
<feature type="coiled-coil region" evidence="4">
    <location>
        <begin position="77"/>
        <end position="104"/>
    </location>
</feature>
<gene>
    <name evidence="8" type="primary">mcp2_1</name>
    <name evidence="8" type="ORF">LA5096_01972</name>
</gene>
<dbReference type="RefSeq" id="WP_055121190.1">
    <property type="nucleotide sequence ID" value="NZ_CXWA01000013.1"/>
</dbReference>
<evidence type="ECO:0000313" key="9">
    <source>
        <dbReference type="Proteomes" id="UP000049983"/>
    </source>
</evidence>
<feature type="domain" description="HAMP" evidence="7">
    <location>
        <begin position="459"/>
        <end position="512"/>
    </location>
</feature>
<name>A0A0M6ZKY2_9HYPH</name>
<reference evidence="9" key="1">
    <citation type="submission" date="2015-07" db="EMBL/GenBank/DDBJ databases">
        <authorList>
            <person name="Rodrigo-Torres Lidia"/>
            <person name="Arahal R.David."/>
        </authorList>
    </citation>
    <scope>NUCLEOTIDE SEQUENCE [LARGE SCALE GENOMIC DNA]</scope>
    <source>
        <strain evidence="9">CECT 5096</strain>
    </source>
</reference>
<dbReference type="PROSITE" id="PS50111">
    <property type="entry name" value="CHEMOTAXIS_TRANSDUC_2"/>
    <property type="match status" value="1"/>
</dbReference>
<dbReference type="Gene3D" id="6.10.340.10">
    <property type="match status" value="1"/>
</dbReference>
<dbReference type="Gene3D" id="1.10.287.950">
    <property type="entry name" value="Methyl-accepting chemotaxis protein"/>
    <property type="match status" value="1"/>
</dbReference>
<evidence type="ECO:0000259" key="7">
    <source>
        <dbReference type="PROSITE" id="PS50885"/>
    </source>
</evidence>
<dbReference type="InterPro" id="IPR004090">
    <property type="entry name" value="Chemotax_Me-accpt_rcpt"/>
</dbReference>
<feature type="transmembrane region" description="Helical" evidence="5">
    <location>
        <begin position="12"/>
        <end position="39"/>
    </location>
</feature>
<dbReference type="Pfam" id="PF00672">
    <property type="entry name" value="HAMP"/>
    <property type="match status" value="1"/>
</dbReference>
<organism evidence="8 9">
    <name type="scientific">Roseibium album</name>
    <dbReference type="NCBI Taxonomy" id="311410"/>
    <lineage>
        <taxon>Bacteria</taxon>
        <taxon>Pseudomonadati</taxon>
        <taxon>Pseudomonadota</taxon>
        <taxon>Alphaproteobacteria</taxon>
        <taxon>Hyphomicrobiales</taxon>
        <taxon>Stappiaceae</taxon>
        <taxon>Roseibium</taxon>
    </lineage>
</organism>
<dbReference type="STRING" id="311410.LA5095_05703"/>
<dbReference type="Proteomes" id="UP000049983">
    <property type="component" value="Unassembled WGS sequence"/>
</dbReference>
<evidence type="ECO:0000313" key="8">
    <source>
        <dbReference type="EMBL" id="CTQ68968.1"/>
    </source>
</evidence>
<dbReference type="SMART" id="SM00304">
    <property type="entry name" value="HAMP"/>
    <property type="match status" value="1"/>
</dbReference>
<sequence>MKFLKFATDLKFGVKVGGSFAAVVALTGIVGGVGAYSVMTLSERMEISKQSTSAIAQLQNLAGKRENFLASRNVEAADAALVDIDTLRQELAVLEERLKSEDTAKIQVAEAAAAVTDFRKIFENVVALTQSQAEKRAQLEEAVTGFEAAAGDILGKAIIARIGISSDDTNARKTMVGANKVGQAAASFQEEVLTLQNLFAAAANNAAQIAEVKARLQALSPSAMAMAGNSFDGIDREDFKNLAAKTEEVVAILDKLSTTKDYIAIFDLTDSAKLGFDELVANVKKIQTDTAVAIDRVNKQAEEINQNFYAADNVSGTVMQLEADANAVKAAIFYFMVSPDEETQNAVLTGLSSLNDLTTRLEESAKDFPAIVEKVPEVLSALTTYGSTFEGLAANQFSLASEISAMKDLSETVQARISAISAGQSAAAQASSTSALSVISIALLAAIAAGAGLAFALNFAVTRPLRRTTKTMSLLADGDTEVDIEGTTRGDEIGDMSRTLQVFRDNAVERVQLQSDTEHEQQIREQRQAAIEQLITGFREKASTVLNSVGETASTLDGTAQDLNSIASQNSSLADSTFGITDEATQNVQTVASAAEELAASIAEIARQVSQTTHVVGRATEGTQVTNEKVQSLSSAATKIGEVVSLIQAIAEQTNLLALNATIEAARAGEAGKGFAVVAAEVKELATQTSKATEEIGSQISEIQRATNDAVSAIQEITDTMEEVNEYTSTIAAAVEQQGAATNEISVNVQRAAEGTGSVKTNMSDLSQAVSQTSQSASLVLSASSELAQKTEVLNQEVGHFLDNVANA</sequence>
<dbReference type="SMART" id="SM00283">
    <property type="entry name" value="MA"/>
    <property type="match status" value="1"/>
</dbReference>
<dbReference type="GO" id="GO:0006935">
    <property type="term" value="P:chemotaxis"/>
    <property type="evidence" value="ECO:0007669"/>
    <property type="project" value="InterPro"/>
</dbReference>
<evidence type="ECO:0000256" key="4">
    <source>
        <dbReference type="SAM" id="Coils"/>
    </source>
</evidence>
<evidence type="ECO:0000256" key="5">
    <source>
        <dbReference type="SAM" id="Phobius"/>
    </source>
</evidence>
<evidence type="ECO:0000256" key="2">
    <source>
        <dbReference type="ARBA" id="ARBA00029447"/>
    </source>
</evidence>
<dbReference type="AlphaFoldDB" id="A0A0M6ZKY2"/>
<feature type="domain" description="Methyl-accepting transducer" evidence="6">
    <location>
        <begin position="552"/>
        <end position="788"/>
    </location>
</feature>
<protein>
    <submittedName>
        <fullName evidence="8">Methyl-accepting chemotaxis protein 2</fullName>
    </submittedName>
</protein>
<feature type="transmembrane region" description="Helical" evidence="5">
    <location>
        <begin position="435"/>
        <end position="461"/>
    </location>
</feature>
<keyword evidence="1 3" id="KW-0807">Transducer</keyword>
<dbReference type="InterPro" id="IPR003660">
    <property type="entry name" value="HAMP_dom"/>
</dbReference>
<evidence type="ECO:0000259" key="6">
    <source>
        <dbReference type="PROSITE" id="PS50111"/>
    </source>
</evidence>
<dbReference type="GO" id="GO:0004888">
    <property type="term" value="F:transmembrane signaling receptor activity"/>
    <property type="evidence" value="ECO:0007669"/>
    <property type="project" value="InterPro"/>
</dbReference>
<keyword evidence="9" id="KW-1185">Reference proteome</keyword>
<dbReference type="OrthoDB" id="3378718at2"/>
<dbReference type="PANTHER" id="PTHR32089:SF112">
    <property type="entry name" value="LYSOZYME-LIKE PROTEIN-RELATED"/>
    <property type="match status" value="1"/>
</dbReference>
<dbReference type="PRINTS" id="PR00260">
    <property type="entry name" value="CHEMTRNSDUCR"/>
</dbReference>